<name>A0ACC2XBE6_9TREE</name>
<comment type="caution">
    <text evidence="1">The sequence shown here is derived from an EMBL/GenBank/DDBJ whole genome shotgun (WGS) entry which is preliminary data.</text>
</comment>
<keyword evidence="2" id="KW-1185">Reference proteome</keyword>
<accession>A0ACC2XBE6</accession>
<protein>
    <submittedName>
        <fullName evidence="1">Uncharacterized protein</fullName>
    </submittedName>
</protein>
<dbReference type="EMBL" id="JASBWV010000018">
    <property type="protein sequence ID" value="KAJ9121252.1"/>
    <property type="molecule type" value="Genomic_DNA"/>
</dbReference>
<reference evidence="1" key="1">
    <citation type="submission" date="2023-04" db="EMBL/GenBank/DDBJ databases">
        <title>Draft Genome sequencing of Naganishia species isolated from polar environments using Oxford Nanopore Technology.</title>
        <authorList>
            <person name="Leo P."/>
            <person name="Venkateswaran K."/>
        </authorList>
    </citation>
    <scope>NUCLEOTIDE SEQUENCE</scope>
    <source>
        <strain evidence="1">DBVPG 5303</strain>
    </source>
</reference>
<dbReference type="Proteomes" id="UP001234202">
    <property type="component" value="Unassembled WGS sequence"/>
</dbReference>
<evidence type="ECO:0000313" key="1">
    <source>
        <dbReference type="EMBL" id="KAJ9121252.1"/>
    </source>
</evidence>
<gene>
    <name evidence="1" type="ORF">QFC24_004928</name>
</gene>
<organism evidence="1 2">
    <name type="scientific">Naganishia onofrii</name>
    <dbReference type="NCBI Taxonomy" id="1851511"/>
    <lineage>
        <taxon>Eukaryota</taxon>
        <taxon>Fungi</taxon>
        <taxon>Dikarya</taxon>
        <taxon>Basidiomycota</taxon>
        <taxon>Agaricomycotina</taxon>
        <taxon>Tremellomycetes</taxon>
        <taxon>Filobasidiales</taxon>
        <taxon>Filobasidiaceae</taxon>
        <taxon>Naganishia</taxon>
    </lineage>
</organism>
<sequence length="717" mass="77065">MPIKSLNTIFRGGVKPDDNAASQKRGSKDMGKRSSFQLAQHPVTGPLTPPVSPFYSEFSGRSNDPAKHVVSHSPCVTISGPLPDDVFAMIVSQQQQQQRQQQQQARSMHHRYSYSLGSTSDLLPPSSMLPSRSSSLAPSLSSSSNSSTSTTPSVSGPATPTTDISNPLAGRGSDKVRRQGSSVALSHSSKSYDAAARPRAARTGSTESMTIRGVSWGTKRSLSDRTVCPEKKDDEMSQGHRKETRSLMGELTDAFAAQSRAPKKPEFRPRGQPRQSLWPSPSNSATSTSGKQIARAAPPPSPSRILNPTRHDTYEPSLLSPPLSAVGRPRDFPSSGSKRNTAQSTSRPALSLKSVRESATSSDTHTSTRDGFHRASSSSEEQTSPEQIKRNSRRSTFGRSVVTPINTSSPRLSSIASPRESIMHPLTPPPDMPLPPVPTTTQGSEATMIPRRFSQRPMSIRASTPPVALMMYGESRPPLTSRHSAASRLPTLKYRKSSPELGALDGTQRTRSAGSRRRPSTPWAEEHEGHAHHSPELAQFGATDYSLPCTSGLLMDEPSLFPSSSTWMTTGMPLSPSFDALGAMLEEPQQTRRKDSDGLLVDMEPPWMDSPALASQQSPRIPSLPVIGRAPAAVGMERTQSSGLEGIKALLAQVDDWSRVHGYANTQQSSSATRTSVLQDPFNARATGGAEFFGCGRMAVDGDLVEAGSDVVWGTAL</sequence>
<evidence type="ECO:0000313" key="2">
    <source>
        <dbReference type="Proteomes" id="UP001234202"/>
    </source>
</evidence>
<proteinExistence type="predicted"/>